<gene>
    <name evidence="1" type="ORF">NPIL_615551</name>
</gene>
<organism evidence="1 2">
    <name type="scientific">Nephila pilipes</name>
    <name type="common">Giant wood spider</name>
    <name type="synonym">Nephila maculata</name>
    <dbReference type="NCBI Taxonomy" id="299642"/>
    <lineage>
        <taxon>Eukaryota</taxon>
        <taxon>Metazoa</taxon>
        <taxon>Ecdysozoa</taxon>
        <taxon>Arthropoda</taxon>
        <taxon>Chelicerata</taxon>
        <taxon>Arachnida</taxon>
        <taxon>Araneae</taxon>
        <taxon>Araneomorphae</taxon>
        <taxon>Entelegynae</taxon>
        <taxon>Araneoidea</taxon>
        <taxon>Nephilidae</taxon>
        <taxon>Nephila</taxon>
    </lineage>
</organism>
<dbReference type="Proteomes" id="UP000887013">
    <property type="component" value="Unassembled WGS sequence"/>
</dbReference>
<comment type="caution">
    <text evidence="1">The sequence shown here is derived from an EMBL/GenBank/DDBJ whole genome shotgun (WGS) entry which is preliminary data.</text>
</comment>
<reference evidence="1" key="1">
    <citation type="submission" date="2020-08" db="EMBL/GenBank/DDBJ databases">
        <title>Multicomponent nature underlies the extraordinary mechanical properties of spider dragline silk.</title>
        <authorList>
            <person name="Kono N."/>
            <person name="Nakamura H."/>
            <person name="Mori M."/>
            <person name="Yoshida Y."/>
            <person name="Ohtoshi R."/>
            <person name="Malay A.D."/>
            <person name="Moran D.A.P."/>
            <person name="Tomita M."/>
            <person name="Numata K."/>
            <person name="Arakawa K."/>
        </authorList>
    </citation>
    <scope>NUCLEOTIDE SEQUENCE</scope>
</reference>
<protein>
    <submittedName>
        <fullName evidence="1">Uncharacterized protein</fullName>
    </submittedName>
</protein>
<proteinExistence type="predicted"/>
<sequence length="105" mass="12007">MKLQICWLSSQMNVSDSDEEFVLPIDAHDISDFNDDEGIVQETAYQQDDSFMMGNIIWENDTTSKKPYPFIKLECLLPPVSGNNPIDFRDTKLTETVIHSSYPCV</sequence>
<evidence type="ECO:0000313" key="1">
    <source>
        <dbReference type="EMBL" id="GFS96402.1"/>
    </source>
</evidence>
<name>A0A8X6TCV6_NEPPI</name>
<dbReference type="EMBL" id="BMAW01005890">
    <property type="protein sequence ID" value="GFS96402.1"/>
    <property type="molecule type" value="Genomic_DNA"/>
</dbReference>
<evidence type="ECO:0000313" key="2">
    <source>
        <dbReference type="Proteomes" id="UP000887013"/>
    </source>
</evidence>
<accession>A0A8X6TCV6</accession>
<keyword evidence="2" id="KW-1185">Reference proteome</keyword>
<dbReference type="AlphaFoldDB" id="A0A8X6TCV6"/>